<feature type="transmembrane region" description="Helical" evidence="8">
    <location>
        <begin position="113"/>
        <end position="139"/>
    </location>
</feature>
<evidence type="ECO:0000256" key="3">
    <source>
        <dbReference type="ARBA" id="ARBA00022692"/>
    </source>
</evidence>
<dbReference type="Proteomes" id="UP000681722">
    <property type="component" value="Unassembled WGS sequence"/>
</dbReference>
<keyword evidence="6 8" id="KW-1133">Transmembrane helix</keyword>
<dbReference type="EMBL" id="CAJOBA010068232">
    <property type="protein sequence ID" value="CAF4376450.1"/>
    <property type="molecule type" value="Genomic_DNA"/>
</dbReference>
<feature type="transmembrane region" description="Helical" evidence="8">
    <location>
        <begin position="250"/>
        <end position="271"/>
    </location>
</feature>
<dbReference type="GO" id="GO:0015031">
    <property type="term" value="P:protein transport"/>
    <property type="evidence" value="ECO:0007669"/>
    <property type="project" value="UniProtKB-KW"/>
</dbReference>
<dbReference type="AlphaFoldDB" id="A0A815RW36"/>
<keyword evidence="7 8" id="KW-0472">Membrane</keyword>
<evidence type="ECO:0000256" key="5">
    <source>
        <dbReference type="ARBA" id="ARBA00022927"/>
    </source>
</evidence>
<gene>
    <name evidence="9" type="ORF">GPM918_LOCUS35809</name>
    <name evidence="10" type="ORF">OVA965_LOCUS40814</name>
    <name evidence="11" type="ORF">SRO942_LOCUS36533</name>
    <name evidence="12" type="ORF">TMI583_LOCUS42318</name>
</gene>
<dbReference type="Proteomes" id="UP000677228">
    <property type="component" value="Unassembled WGS sequence"/>
</dbReference>
<keyword evidence="5" id="KW-0653">Protein transport</keyword>
<dbReference type="Proteomes" id="UP000682733">
    <property type="component" value="Unassembled WGS sequence"/>
</dbReference>
<evidence type="ECO:0000256" key="7">
    <source>
        <dbReference type="ARBA" id="ARBA00023136"/>
    </source>
</evidence>
<keyword evidence="4" id="KW-0571">Peptide transport</keyword>
<name>A0A815RW36_9BILA</name>
<evidence type="ECO:0000313" key="9">
    <source>
        <dbReference type="EMBL" id="CAF1480279.1"/>
    </source>
</evidence>
<dbReference type="InterPro" id="IPR004648">
    <property type="entry name" value="Oligpept_transpt"/>
</dbReference>
<evidence type="ECO:0000256" key="6">
    <source>
        <dbReference type="ARBA" id="ARBA00022989"/>
    </source>
</evidence>
<dbReference type="GO" id="GO:0035673">
    <property type="term" value="F:oligopeptide transmembrane transporter activity"/>
    <property type="evidence" value="ECO:0007669"/>
    <property type="project" value="InterPro"/>
</dbReference>
<keyword evidence="3 8" id="KW-0812">Transmembrane</keyword>
<dbReference type="GO" id="GO:0016020">
    <property type="term" value="C:membrane"/>
    <property type="evidence" value="ECO:0007669"/>
    <property type="project" value="UniProtKB-SubCell"/>
</dbReference>
<evidence type="ECO:0000313" key="11">
    <source>
        <dbReference type="EMBL" id="CAF4345482.1"/>
    </source>
</evidence>
<evidence type="ECO:0000313" key="10">
    <source>
        <dbReference type="EMBL" id="CAF1578088.1"/>
    </source>
</evidence>
<sequence>MVWPHIMPYIVLFRTLHNENKVDSQTKGKSIWKIRRIQFFYRALTCLFVYSWLPSFLIPLLATFAWICFIKPHNPLLVELTGEHKFGFGALNLNLGEVNFNRWLNSPLVVPEWVQLNIAVGFVLTTWIVSSILYFLNIWNMRNMSSMKSESPYHEDGTWYDWSKVINYSDNMDNVRLNVTAYELYGSAYFSLSVVIKYACQLAIFPALFLHTILYHGKDLFQQFQTSLRNRDNDIHCRLMAQYKETPERWFTILFILPITITILVCDYSGIISSNKLLG</sequence>
<dbReference type="EMBL" id="CAJOBC010086548">
    <property type="protein sequence ID" value="CAF4345482.1"/>
    <property type="molecule type" value="Genomic_DNA"/>
</dbReference>
<protein>
    <submittedName>
        <fullName evidence="9">Uncharacterized protein</fullName>
    </submittedName>
</protein>
<organism evidence="9 13">
    <name type="scientific">Didymodactylos carnosus</name>
    <dbReference type="NCBI Taxonomy" id="1234261"/>
    <lineage>
        <taxon>Eukaryota</taxon>
        <taxon>Metazoa</taxon>
        <taxon>Spiralia</taxon>
        <taxon>Gnathifera</taxon>
        <taxon>Rotifera</taxon>
        <taxon>Eurotatoria</taxon>
        <taxon>Bdelloidea</taxon>
        <taxon>Philodinida</taxon>
        <taxon>Philodinidae</taxon>
        <taxon>Didymodactylos</taxon>
    </lineage>
</organism>
<evidence type="ECO:0000256" key="8">
    <source>
        <dbReference type="SAM" id="Phobius"/>
    </source>
</evidence>
<accession>A0A815RW36</accession>
<dbReference type="Pfam" id="PF03169">
    <property type="entry name" value="OPT"/>
    <property type="match status" value="1"/>
</dbReference>
<evidence type="ECO:0000256" key="1">
    <source>
        <dbReference type="ARBA" id="ARBA00004141"/>
    </source>
</evidence>
<dbReference type="InterPro" id="IPR004813">
    <property type="entry name" value="OPT"/>
</dbReference>
<comment type="caution">
    <text evidence="9">The sequence shown here is derived from an EMBL/GenBank/DDBJ whole genome shotgun (WGS) entry which is preliminary data.</text>
</comment>
<keyword evidence="2" id="KW-0813">Transport</keyword>
<proteinExistence type="predicted"/>
<dbReference type="EMBL" id="CAJNOK010045241">
    <property type="protein sequence ID" value="CAF1578088.1"/>
    <property type="molecule type" value="Genomic_DNA"/>
</dbReference>
<dbReference type="EMBL" id="CAJNOQ010021070">
    <property type="protein sequence ID" value="CAF1480279.1"/>
    <property type="molecule type" value="Genomic_DNA"/>
</dbReference>
<evidence type="ECO:0000256" key="2">
    <source>
        <dbReference type="ARBA" id="ARBA00022448"/>
    </source>
</evidence>
<feature type="transmembrane region" description="Helical" evidence="8">
    <location>
        <begin position="39"/>
        <end position="67"/>
    </location>
</feature>
<evidence type="ECO:0000313" key="13">
    <source>
        <dbReference type="Proteomes" id="UP000663829"/>
    </source>
</evidence>
<dbReference type="OrthoDB" id="9986677at2759"/>
<dbReference type="PANTHER" id="PTHR22601">
    <property type="entry name" value="ISP4 LIKE PROTEIN"/>
    <property type="match status" value="1"/>
</dbReference>
<comment type="subcellular location">
    <subcellularLocation>
        <location evidence="1">Membrane</location>
        <topology evidence="1">Multi-pass membrane protein</topology>
    </subcellularLocation>
</comment>
<dbReference type="Proteomes" id="UP000663829">
    <property type="component" value="Unassembled WGS sequence"/>
</dbReference>
<reference evidence="9" key="1">
    <citation type="submission" date="2021-02" db="EMBL/GenBank/DDBJ databases">
        <authorList>
            <person name="Nowell W R."/>
        </authorList>
    </citation>
    <scope>NUCLEOTIDE SEQUENCE</scope>
</reference>
<evidence type="ECO:0000313" key="12">
    <source>
        <dbReference type="EMBL" id="CAF4376450.1"/>
    </source>
</evidence>
<keyword evidence="13" id="KW-1185">Reference proteome</keyword>
<evidence type="ECO:0000256" key="4">
    <source>
        <dbReference type="ARBA" id="ARBA00022856"/>
    </source>
</evidence>